<proteinExistence type="predicted"/>
<accession>A0A0F9DEF1</accession>
<protein>
    <submittedName>
        <fullName evidence="1">Uncharacterized protein</fullName>
    </submittedName>
</protein>
<gene>
    <name evidence="1" type="ORF">LCGC14_2498440</name>
</gene>
<dbReference type="EMBL" id="LAZR01039779">
    <property type="protein sequence ID" value="KKL16151.1"/>
    <property type="molecule type" value="Genomic_DNA"/>
</dbReference>
<evidence type="ECO:0000313" key="1">
    <source>
        <dbReference type="EMBL" id="KKL16151.1"/>
    </source>
</evidence>
<feature type="non-terminal residue" evidence="1">
    <location>
        <position position="34"/>
    </location>
</feature>
<sequence>MLLTYVILVSLGRYLYNKNNNKVYYETATGWCKT</sequence>
<reference evidence="1" key="1">
    <citation type="journal article" date="2015" name="Nature">
        <title>Complex archaea that bridge the gap between prokaryotes and eukaryotes.</title>
        <authorList>
            <person name="Spang A."/>
            <person name="Saw J.H."/>
            <person name="Jorgensen S.L."/>
            <person name="Zaremba-Niedzwiedzka K."/>
            <person name="Martijn J."/>
            <person name="Lind A.E."/>
            <person name="van Eijk R."/>
            <person name="Schleper C."/>
            <person name="Guy L."/>
            <person name="Ettema T.J."/>
        </authorList>
    </citation>
    <scope>NUCLEOTIDE SEQUENCE</scope>
</reference>
<comment type="caution">
    <text evidence="1">The sequence shown here is derived from an EMBL/GenBank/DDBJ whole genome shotgun (WGS) entry which is preliminary data.</text>
</comment>
<dbReference type="AlphaFoldDB" id="A0A0F9DEF1"/>
<name>A0A0F9DEF1_9ZZZZ</name>
<organism evidence="1">
    <name type="scientific">marine sediment metagenome</name>
    <dbReference type="NCBI Taxonomy" id="412755"/>
    <lineage>
        <taxon>unclassified sequences</taxon>
        <taxon>metagenomes</taxon>
        <taxon>ecological metagenomes</taxon>
    </lineage>
</organism>